<reference evidence="1" key="1">
    <citation type="submission" date="2013-12" db="EMBL/GenBank/DDBJ databases">
        <title>The Genome Sequence of Aphanomyces astaci APO3.</title>
        <authorList>
            <consortium name="The Broad Institute Genomics Platform"/>
            <person name="Russ C."/>
            <person name="Tyler B."/>
            <person name="van West P."/>
            <person name="Dieguez-Uribeondo J."/>
            <person name="Young S.K."/>
            <person name="Zeng Q."/>
            <person name="Gargeya S."/>
            <person name="Fitzgerald M."/>
            <person name="Abouelleil A."/>
            <person name="Alvarado L."/>
            <person name="Chapman S.B."/>
            <person name="Gainer-Dewar J."/>
            <person name="Goldberg J."/>
            <person name="Griggs A."/>
            <person name="Gujja S."/>
            <person name="Hansen M."/>
            <person name="Howarth C."/>
            <person name="Imamovic A."/>
            <person name="Ireland A."/>
            <person name="Larimer J."/>
            <person name="McCowan C."/>
            <person name="Murphy C."/>
            <person name="Pearson M."/>
            <person name="Poon T.W."/>
            <person name="Priest M."/>
            <person name="Roberts A."/>
            <person name="Saif S."/>
            <person name="Shea T."/>
            <person name="Sykes S."/>
            <person name="Wortman J."/>
            <person name="Nusbaum C."/>
            <person name="Birren B."/>
        </authorList>
    </citation>
    <scope>NUCLEOTIDE SEQUENCE [LARGE SCALE GENOMIC DNA]</scope>
    <source>
        <strain evidence="1">APO3</strain>
    </source>
</reference>
<proteinExistence type="predicted"/>
<dbReference type="EMBL" id="KI913239">
    <property type="protein sequence ID" value="ETV65349.1"/>
    <property type="molecule type" value="Genomic_DNA"/>
</dbReference>
<dbReference type="GeneID" id="20819883"/>
<gene>
    <name evidence="1" type="ORF">H257_17887</name>
</gene>
<evidence type="ECO:0000313" key="1">
    <source>
        <dbReference type="EMBL" id="ETV65349.1"/>
    </source>
</evidence>
<organism evidence="1">
    <name type="scientific">Aphanomyces astaci</name>
    <name type="common">Crayfish plague agent</name>
    <dbReference type="NCBI Taxonomy" id="112090"/>
    <lineage>
        <taxon>Eukaryota</taxon>
        <taxon>Sar</taxon>
        <taxon>Stramenopiles</taxon>
        <taxon>Oomycota</taxon>
        <taxon>Saprolegniomycetes</taxon>
        <taxon>Saprolegniales</taxon>
        <taxon>Verrucalvaceae</taxon>
        <taxon>Aphanomyces</taxon>
    </lineage>
</organism>
<dbReference type="VEuPathDB" id="FungiDB:H257_17887"/>
<dbReference type="RefSeq" id="XP_009845144.1">
    <property type="nucleotide sequence ID" value="XM_009846842.1"/>
</dbReference>
<sequence length="76" mass="8559">MDCKDENLAVRNGVRHQGIYEWNGDGHILGIVSSRHHSHQAGSKARRNWRCGNCGARDHITIDCSGLHYAYSRSQV</sequence>
<name>W4FEN4_APHAT</name>
<protein>
    <submittedName>
        <fullName evidence="1">Uncharacterized protein</fullName>
    </submittedName>
</protein>
<dbReference type="AlphaFoldDB" id="W4FEN4"/>
<accession>W4FEN4</accession>